<dbReference type="eggNOG" id="COG0270">
    <property type="taxonomic scope" value="Bacteria"/>
</dbReference>
<gene>
    <name evidence="9" type="ORF">F964_01025</name>
</gene>
<sequence length="443" mass="50809">MKKLINQLYEATKIIEPLVVPHIPKGTAVKAVIHQWLHAIASHSQFFCDRNLANPDTLKNDVIHLLRQAGIYKSREQFYELVFANLKLKPNLEANFKFIDLFAGIGGIRLGAQRNNGVCVFSSEFDSFAQATYELNHGEEPFGDITSIDASNIPDHDLLLAGFPCQPFSYSGRCEGFEDKTRGTLFFDVLRVLEVKKPKYALLENVKGFKSHDKGNTMFIALNALKEAGYKTYWSIVNSYDFGVPQYRERWYCIAVREDMEIDNFIFPNAKNRGATLRDIVDFDNNDESLKISKFELERIDFHFKNSHKAERVEHNNSMYETHTKKGRHGVFSYLKPDGSLRFHVGDVAKTQIQEAFYACLDTYAPTIIANRVPKLWDIQRKLSVRESARLQGFPEEFQFQVSNAQAYKQLGNSVTVTVIEKLLKQLLNKEASKCHMYQSSLF</sequence>
<evidence type="ECO:0000256" key="4">
    <source>
        <dbReference type="ARBA" id="ARBA00022747"/>
    </source>
</evidence>
<dbReference type="GO" id="GO:0003886">
    <property type="term" value="F:DNA (cytosine-5-)-methyltransferase activity"/>
    <property type="evidence" value="ECO:0007669"/>
    <property type="project" value="UniProtKB-EC"/>
</dbReference>
<dbReference type="InterPro" id="IPR050750">
    <property type="entry name" value="C5-MTase"/>
</dbReference>
<dbReference type="EC" id="2.1.1.37" evidence="8"/>
<keyword evidence="2 6" id="KW-0808">Transferase</keyword>
<comment type="similarity">
    <text evidence="6 7">Belongs to the class I-like SAM-binding methyltransferase superfamily. C5-methyltransferase family.</text>
</comment>
<evidence type="ECO:0000313" key="10">
    <source>
        <dbReference type="Proteomes" id="UP000013148"/>
    </source>
</evidence>
<dbReference type="InterPro" id="IPR018117">
    <property type="entry name" value="C5_DNA_meth_AS"/>
</dbReference>
<dbReference type="PANTHER" id="PTHR46098:SF1">
    <property type="entry name" value="TRNA (CYTOSINE(38)-C(5))-METHYLTRANSFERASE"/>
    <property type="match status" value="1"/>
</dbReference>
<dbReference type="AlphaFoldDB" id="N8X0D5"/>
<dbReference type="HOGENOM" id="CLU_006958_0_1_6"/>
<dbReference type="RefSeq" id="WP_004818347.1">
    <property type="nucleotide sequence ID" value="NZ_KB849456.1"/>
</dbReference>
<dbReference type="InterPro" id="IPR029063">
    <property type="entry name" value="SAM-dependent_MTases_sf"/>
</dbReference>
<evidence type="ECO:0000256" key="3">
    <source>
        <dbReference type="ARBA" id="ARBA00022691"/>
    </source>
</evidence>
<dbReference type="Gene3D" id="3.90.120.10">
    <property type="entry name" value="DNA Methylase, subunit A, domain 2"/>
    <property type="match status" value="1"/>
</dbReference>
<evidence type="ECO:0000256" key="8">
    <source>
        <dbReference type="RuleBase" id="RU000417"/>
    </source>
</evidence>
<dbReference type="GO" id="GO:0009307">
    <property type="term" value="P:DNA restriction-modification system"/>
    <property type="evidence" value="ECO:0007669"/>
    <property type="project" value="UniProtKB-KW"/>
</dbReference>
<keyword evidence="10" id="KW-1185">Reference proteome</keyword>
<feature type="active site" evidence="6">
    <location>
        <position position="165"/>
    </location>
</feature>
<evidence type="ECO:0000256" key="2">
    <source>
        <dbReference type="ARBA" id="ARBA00022679"/>
    </source>
</evidence>
<dbReference type="PATRIC" id="fig|1217656.3.peg.1004"/>
<evidence type="ECO:0000256" key="6">
    <source>
        <dbReference type="PROSITE-ProRule" id="PRU01016"/>
    </source>
</evidence>
<dbReference type="PRINTS" id="PR00105">
    <property type="entry name" value="C5METTRFRASE"/>
</dbReference>
<dbReference type="CDD" id="cd00315">
    <property type="entry name" value="Cyt_C5_DNA_methylase"/>
    <property type="match status" value="1"/>
</dbReference>
<dbReference type="PROSITE" id="PS00095">
    <property type="entry name" value="C5_MTASE_2"/>
    <property type="match status" value="1"/>
</dbReference>
<proteinExistence type="inferred from homology"/>
<dbReference type="PANTHER" id="PTHR46098">
    <property type="entry name" value="TRNA (CYTOSINE(38)-C(5))-METHYLTRANSFERASE"/>
    <property type="match status" value="1"/>
</dbReference>
<accession>N8X0D5</accession>
<dbReference type="SUPFAM" id="SSF53335">
    <property type="entry name" value="S-adenosyl-L-methionine-dependent methyltransferases"/>
    <property type="match status" value="1"/>
</dbReference>
<comment type="caution">
    <text evidence="9">The sequence shown here is derived from an EMBL/GenBank/DDBJ whole genome shotgun (WGS) entry which is preliminary data.</text>
</comment>
<dbReference type="InterPro" id="IPR031303">
    <property type="entry name" value="C5_meth_CS"/>
</dbReference>
<dbReference type="PROSITE" id="PS51679">
    <property type="entry name" value="SAM_MT_C5"/>
    <property type="match status" value="1"/>
</dbReference>
<evidence type="ECO:0000256" key="1">
    <source>
        <dbReference type="ARBA" id="ARBA00022603"/>
    </source>
</evidence>
<keyword evidence="1 6" id="KW-0489">Methyltransferase</keyword>
<keyword evidence="3 6" id="KW-0949">S-adenosyl-L-methionine</keyword>
<dbReference type="Proteomes" id="UP000013148">
    <property type="component" value="Unassembled WGS sequence"/>
</dbReference>
<comment type="catalytic activity">
    <reaction evidence="5 8">
        <text>a 2'-deoxycytidine in DNA + S-adenosyl-L-methionine = a 5-methyl-2'-deoxycytidine in DNA + S-adenosyl-L-homocysteine + H(+)</text>
        <dbReference type="Rhea" id="RHEA:13681"/>
        <dbReference type="Rhea" id="RHEA-COMP:11369"/>
        <dbReference type="Rhea" id="RHEA-COMP:11370"/>
        <dbReference type="ChEBI" id="CHEBI:15378"/>
        <dbReference type="ChEBI" id="CHEBI:57856"/>
        <dbReference type="ChEBI" id="CHEBI:59789"/>
        <dbReference type="ChEBI" id="CHEBI:85452"/>
        <dbReference type="ChEBI" id="CHEBI:85454"/>
        <dbReference type="EC" id="2.1.1.37"/>
    </reaction>
</comment>
<dbReference type="Pfam" id="PF00145">
    <property type="entry name" value="DNA_methylase"/>
    <property type="match status" value="1"/>
</dbReference>
<keyword evidence="4" id="KW-0680">Restriction system</keyword>
<dbReference type="GO" id="GO:0032259">
    <property type="term" value="P:methylation"/>
    <property type="evidence" value="ECO:0007669"/>
    <property type="project" value="UniProtKB-KW"/>
</dbReference>
<dbReference type="PROSITE" id="PS00094">
    <property type="entry name" value="C5_MTASE_1"/>
    <property type="match status" value="1"/>
</dbReference>
<evidence type="ECO:0000256" key="5">
    <source>
        <dbReference type="ARBA" id="ARBA00047422"/>
    </source>
</evidence>
<dbReference type="Gene3D" id="3.40.50.150">
    <property type="entry name" value="Vaccinia Virus protein VP39"/>
    <property type="match status" value="1"/>
</dbReference>
<reference evidence="9 10" key="1">
    <citation type="submission" date="2013-02" db="EMBL/GenBank/DDBJ databases">
        <title>The Genome Sequence of Acinetobacter guillouiae NIPH 991.</title>
        <authorList>
            <consortium name="The Broad Institute Genome Sequencing Platform"/>
            <consortium name="The Broad Institute Genome Sequencing Center for Infectious Disease"/>
            <person name="Cerqueira G."/>
            <person name="Feldgarden M."/>
            <person name="Courvalin P."/>
            <person name="Perichon B."/>
            <person name="Grillot-Courvalin C."/>
            <person name="Clermont D."/>
            <person name="Rocha E."/>
            <person name="Yoon E.-J."/>
            <person name="Nemec A."/>
            <person name="Walker B."/>
            <person name="Young S.K."/>
            <person name="Zeng Q."/>
            <person name="Gargeya S."/>
            <person name="Fitzgerald M."/>
            <person name="Haas B."/>
            <person name="Abouelleil A."/>
            <person name="Alvarado L."/>
            <person name="Arachchi H.M."/>
            <person name="Berlin A.M."/>
            <person name="Chapman S.B."/>
            <person name="Dewar J."/>
            <person name="Goldberg J."/>
            <person name="Griggs A."/>
            <person name="Gujja S."/>
            <person name="Hansen M."/>
            <person name="Howarth C."/>
            <person name="Imamovic A."/>
            <person name="Larimer J."/>
            <person name="McCowan C."/>
            <person name="Murphy C."/>
            <person name="Neiman D."/>
            <person name="Pearson M."/>
            <person name="Priest M."/>
            <person name="Roberts A."/>
            <person name="Saif S."/>
            <person name="Shea T."/>
            <person name="Sisk P."/>
            <person name="Sykes S."/>
            <person name="Wortman J."/>
            <person name="Nusbaum C."/>
            <person name="Birren B."/>
        </authorList>
    </citation>
    <scope>NUCLEOTIDE SEQUENCE [LARGE SCALE GENOMIC DNA]</scope>
    <source>
        <strain evidence="9 10">NIPH 991</strain>
    </source>
</reference>
<name>N8X0D5_ACIGI</name>
<protein>
    <recommendedName>
        <fullName evidence="8">Cytosine-specific methyltransferase</fullName>
        <ecNumber evidence="8">2.1.1.37</ecNumber>
    </recommendedName>
</protein>
<evidence type="ECO:0000313" key="9">
    <source>
        <dbReference type="EMBL" id="ENV17721.1"/>
    </source>
</evidence>
<evidence type="ECO:0000256" key="7">
    <source>
        <dbReference type="RuleBase" id="RU000416"/>
    </source>
</evidence>
<dbReference type="InterPro" id="IPR001525">
    <property type="entry name" value="C5_MeTfrase"/>
</dbReference>
<organism evidence="9 10">
    <name type="scientific">Acinetobacter guillouiae NIPH 991</name>
    <dbReference type="NCBI Taxonomy" id="1217656"/>
    <lineage>
        <taxon>Bacteria</taxon>
        <taxon>Pseudomonadati</taxon>
        <taxon>Pseudomonadota</taxon>
        <taxon>Gammaproteobacteria</taxon>
        <taxon>Moraxellales</taxon>
        <taxon>Moraxellaceae</taxon>
        <taxon>Acinetobacter</taxon>
    </lineage>
</organism>
<dbReference type="NCBIfam" id="TIGR00675">
    <property type="entry name" value="dcm"/>
    <property type="match status" value="1"/>
</dbReference>
<dbReference type="EMBL" id="APPJ01000009">
    <property type="protein sequence ID" value="ENV17721.1"/>
    <property type="molecule type" value="Genomic_DNA"/>
</dbReference>